<evidence type="ECO:0000313" key="4">
    <source>
        <dbReference type="Proteomes" id="UP001164963"/>
    </source>
</evidence>
<dbReference type="InterPro" id="IPR010982">
    <property type="entry name" value="Lambda_DNA-bd_dom_sf"/>
</dbReference>
<dbReference type="Proteomes" id="UP001164963">
    <property type="component" value="Chromosome"/>
</dbReference>
<dbReference type="PROSITE" id="PS50943">
    <property type="entry name" value="HTH_CROC1"/>
    <property type="match status" value="1"/>
</dbReference>
<accession>A0ABY6PRL1</accession>
<evidence type="ECO:0000256" key="1">
    <source>
        <dbReference type="SAM" id="MobiDB-lite"/>
    </source>
</evidence>
<evidence type="ECO:0000313" key="3">
    <source>
        <dbReference type="EMBL" id="UZK54894.1"/>
    </source>
</evidence>
<feature type="domain" description="HTH cro/C1-type" evidence="2">
    <location>
        <begin position="41"/>
        <end position="81"/>
    </location>
</feature>
<dbReference type="RefSeq" id="WP_265542136.1">
    <property type="nucleotide sequence ID" value="NZ_CP098740.1"/>
</dbReference>
<reference evidence="3" key="1">
    <citation type="journal article" date="2022" name="Front. Microbiol.">
        <title>Mirubactin C rescues the lethal effect of cell wall biosynthesis mutations in Bacillus subtilis.</title>
        <authorList>
            <person name="Kepplinger B."/>
            <person name="Wen X."/>
            <person name="Tyler A.R."/>
            <person name="Kim B.Y."/>
            <person name="Brown J."/>
            <person name="Banks P."/>
            <person name="Dashti Y."/>
            <person name="Mackenzie E.S."/>
            <person name="Wills C."/>
            <person name="Kawai Y."/>
            <person name="Waldron K.J."/>
            <person name="Allenby N.E.E."/>
            <person name="Wu L.J."/>
            <person name="Hall M.J."/>
            <person name="Errington J."/>
        </authorList>
    </citation>
    <scope>NUCLEOTIDE SEQUENCE</scope>
    <source>
        <strain evidence="3">MDA8-470</strain>
    </source>
</reference>
<dbReference type="SUPFAM" id="SSF47413">
    <property type="entry name" value="lambda repressor-like DNA-binding domains"/>
    <property type="match status" value="1"/>
</dbReference>
<gene>
    <name evidence="3" type="ORF">NEH16_12770</name>
</gene>
<evidence type="ECO:0000259" key="2">
    <source>
        <dbReference type="PROSITE" id="PS50943"/>
    </source>
</evidence>
<dbReference type="Pfam" id="PF19054">
    <property type="entry name" value="DUF5753"/>
    <property type="match status" value="1"/>
</dbReference>
<sequence length="293" mass="32161">MSVDEIGTDRQPDAGADEPGWDVDPDDESGVAVVAAVGRQIRAWREAAGLTAAEFGTRLGYGENLIYKVEGGRRIPRPELLDMADEVCGAGGKIAAMKKDLAEVRYPKKVRDLAKLEARAVEVAAYGSHNLHGLLQTEEYARALIGTRRPVLSTDELERAVAARVARQSIFERVPAPELSFVQEESSLLRPVGGREVWHRQLDNLLRLGELPFVDIQVMPTARWDHPGTGGRIQVLKFADGSAVGRADDEFAGRPIVHPKQLRILELGFGIIRARALTPEESMAFIKQVRGET</sequence>
<feature type="compositionally biased region" description="Acidic residues" evidence="1">
    <location>
        <begin position="15"/>
        <end position="27"/>
    </location>
</feature>
<organism evidence="3 4">
    <name type="scientific">Streptomyces drozdowiczii</name>
    <dbReference type="NCBI Taxonomy" id="202862"/>
    <lineage>
        <taxon>Bacteria</taxon>
        <taxon>Bacillati</taxon>
        <taxon>Actinomycetota</taxon>
        <taxon>Actinomycetes</taxon>
        <taxon>Kitasatosporales</taxon>
        <taxon>Streptomycetaceae</taxon>
        <taxon>Streptomyces</taxon>
    </lineage>
</organism>
<dbReference type="Pfam" id="PF13560">
    <property type="entry name" value="HTH_31"/>
    <property type="match status" value="1"/>
</dbReference>
<feature type="region of interest" description="Disordered" evidence="1">
    <location>
        <begin position="1"/>
        <end position="27"/>
    </location>
</feature>
<dbReference type="InterPro" id="IPR043917">
    <property type="entry name" value="DUF5753"/>
</dbReference>
<dbReference type="Gene3D" id="1.10.260.40">
    <property type="entry name" value="lambda repressor-like DNA-binding domains"/>
    <property type="match status" value="1"/>
</dbReference>
<keyword evidence="4" id="KW-1185">Reference proteome</keyword>
<dbReference type="SMART" id="SM00530">
    <property type="entry name" value="HTH_XRE"/>
    <property type="match status" value="1"/>
</dbReference>
<proteinExistence type="predicted"/>
<protein>
    <submittedName>
        <fullName evidence="3">Helix-turn-helix domain-containing protein</fullName>
    </submittedName>
</protein>
<dbReference type="CDD" id="cd00093">
    <property type="entry name" value="HTH_XRE"/>
    <property type="match status" value="1"/>
</dbReference>
<name>A0ABY6PRL1_9ACTN</name>
<dbReference type="InterPro" id="IPR001387">
    <property type="entry name" value="Cro/C1-type_HTH"/>
</dbReference>
<dbReference type="EMBL" id="CP098740">
    <property type="protein sequence ID" value="UZK54894.1"/>
    <property type="molecule type" value="Genomic_DNA"/>
</dbReference>